<dbReference type="EMBL" id="CAJOBB010015155">
    <property type="protein sequence ID" value="CAF4313527.1"/>
    <property type="molecule type" value="Genomic_DNA"/>
</dbReference>
<evidence type="ECO:0000313" key="2">
    <source>
        <dbReference type="Proteomes" id="UP000663868"/>
    </source>
</evidence>
<dbReference type="Pfam" id="PF07173">
    <property type="entry name" value="GRDP-like"/>
    <property type="match status" value="2"/>
</dbReference>
<protein>
    <submittedName>
        <fullName evidence="1">Uncharacterized protein</fullName>
    </submittedName>
</protein>
<reference evidence="1" key="1">
    <citation type="submission" date="2021-02" db="EMBL/GenBank/DDBJ databases">
        <authorList>
            <person name="Nowell W R."/>
        </authorList>
    </citation>
    <scope>NUCLEOTIDE SEQUENCE</scope>
</reference>
<comment type="caution">
    <text evidence="1">The sequence shown here is derived from an EMBL/GenBank/DDBJ whole genome shotgun (WGS) entry which is preliminary data.</text>
</comment>
<accession>A0A820IRK1</accession>
<dbReference type="Proteomes" id="UP000663868">
    <property type="component" value="Unassembled WGS sequence"/>
</dbReference>
<evidence type="ECO:0000313" key="1">
    <source>
        <dbReference type="EMBL" id="CAF4313527.1"/>
    </source>
</evidence>
<dbReference type="PANTHER" id="PTHR34365">
    <property type="entry name" value="ENOLASE (DUF1399)"/>
    <property type="match status" value="1"/>
</dbReference>
<dbReference type="AlphaFoldDB" id="A0A820IRK1"/>
<name>A0A820IRK1_9BILA</name>
<gene>
    <name evidence="1" type="ORF">KXQ929_LOCUS46219</name>
</gene>
<feature type="non-terminal residue" evidence="1">
    <location>
        <position position="332"/>
    </location>
</feature>
<dbReference type="InterPro" id="IPR009836">
    <property type="entry name" value="GRDP-like"/>
</dbReference>
<proteinExistence type="predicted"/>
<sequence>TIDLSVDVNRTALELISLLKKALQFQPQWRQSSIIKQMMRRYYRFMQLKASSPNNILLIPTLDIEIIWQTHLLRPQIYRDDCMRLFHRVIDHSLLANEMEQFLKEQAFIDTCKLYKERFGEQYCPLPERNDKKPIAPKYVHPVFGSLKCLIPRYSYWDETDFDFSSVSSINHDDNPFSFTEADIILDGNWFDLCRKYMNEMILTVPIQGYYRRSDDIDLSKASIKRLKKSYERFLYMATKYSPSNGYSFVHPTYAIDIIWHSHMQEPLKYASDCIRLVGYVIDHAPWPSVDTNKMESSCNDTMNVWKKEFDSGMKTDHLYNTKENGYDRWDD</sequence>
<organism evidence="1 2">
    <name type="scientific">Adineta steineri</name>
    <dbReference type="NCBI Taxonomy" id="433720"/>
    <lineage>
        <taxon>Eukaryota</taxon>
        <taxon>Metazoa</taxon>
        <taxon>Spiralia</taxon>
        <taxon>Gnathifera</taxon>
        <taxon>Rotifera</taxon>
        <taxon>Eurotatoria</taxon>
        <taxon>Bdelloidea</taxon>
        <taxon>Adinetida</taxon>
        <taxon>Adinetidae</taxon>
        <taxon>Adineta</taxon>
    </lineage>
</organism>
<dbReference type="PANTHER" id="PTHR34365:SF7">
    <property type="entry name" value="GLYCINE-RICH DOMAIN-CONTAINING PROTEIN 1"/>
    <property type="match status" value="1"/>
</dbReference>